<evidence type="ECO:0000259" key="8">
    <source>
        <dbReference type="SMART" id="SM00916"/>
    </source>
</evidence>
<comment type="similarity">
    <text evidence="2">Belongs to the mitochondrion-specific ribosomal protein mS25 family.</text>
</comment>
<dbReference type="RefSeq" id="XP_020900872.1">
    <property type="nucleotide sequence ID" value="XM_021045213.2"/>
</dbReference>
<keyword evidence="5" id="KW-0687">Ribonucleoprotein</keyword>
<dbReference type="KEGG" id="epa:110239498"/>
<dbReference type="GO" id="GO:0005840">
    <property type="term" value="C:ribosome"/>
    <property type="evidence" value="ECO:0007669"/>
    <property type="project" value="UniProtKB-KW"/>
</dbReference>
<dbReference type="InterPro" id="IPR007741">
    <property type="entry name" value="Ribosomal_mL43/mS25/NADH_DH"/>
</dbReference>
<name>A0A913XA90_EXADI</name>
<accession>A0A913XA90</accession>
<comment type="subcellular location">
    <subcellularLocation>
        <location evidence="1">Mitochondrion</location>
    </subcellularLocation>
</comment>
<dbReference type="EnsemblMetazoa" id="XM_021045199.2">
    <property type="protein sequence ID" value="XP_020900858.1"/>
    <property type="gene ID" value="LOC110239484"/>
</dbReference>
<evidence type="ECO:0000313" key="10">
    <source>
        <dbReference type="Proteomes" id="UP000887567"/>
    </source>
</evidence>
<protein>
    <recommendedName>
        <fullName evidence="6">Small ribosomal subunit protein mS25</fullName>
    </recommendedName>
    <alternativeName>
        <fullName evidence="7">28S ribosomal protein S25, mitochondrial</fullName>
    </alternativeName>
</protein>
<dbReference type="EnsemblMetazoa" id="XM_021045213.2">
    <property type="protein sequence ID" value="XP_020900872.1"/>
    <property type="gene ID" value="LOC110239498"/>
</dbReference>
<dbReference type="OrthoDB" id="5919182at2759"/>
<dbReference type="SMART" id="SM00916">
    <property type="entry name" value="L51_S25_CI-B8"/>
    <property type="match status" value="1"/>
</dbReference>
<dbReference type="GeneID" id="110239498"/>
<dbReference type="Proteomes" id="UP000887567">
    <property type="component" value="Unplaced"/>
</dbReference>
<dbReference type="InterPro" id="IPR036249">
    <property type="entry name" value="Thioredoxin-like_sf"/>
</dbReference>
<sequence>MAARSRSFVAIQRALKKQSLGGKQGRFAVNRTLLNLKRCEVSLGDDVQSIDVNLASSVSAKHNYGLKKFLYEEVPRLKFKNPHVPIARNKTDSKESEVVIKFADGREEKIPTLEKTPSEIMNELINTINPISSEDTENLQEKQEN</sequence>
<evidence type="ECO:0000256" key="4">
    <source>
        <dbReference type="ARBA" id="ARBA00023128"/>
    </source>
</evidence>
<feature type="domain" description="Ribosomal protein/NADH dehydrogenase" evidence="8">
    <location>
        <begin position="60"/>
        <end position="131"/>
    </location>
</feature>
<keyword evidence="4" id="KW-0496">Mitochondrion</keyword>
<dbReference type="Pfam" id="PF05047">
    <property type="entry name" value="L51_S25_CI-B8"/>
    <property type="match status" value="1"/>
</dbReference>
<dbReference type="OMA" id="FMDERQE"/>
<dbReference type="AlphaFoldDB" id="A0A913XA90"/>
<dbReference type="GO" id="GO:0003735">
    <property type="term" value="F:structural constituent of ribosome"/>
    <property type="evidence" value="ECO:0007669"/>
    <property type="project" value="InterPro"/>
</dbReference>
<dbReference type="Gene3D" id="3.40.30.10">
    <property type="entry name" value="Glutaredoxin"/>
    <property type="match status" value="1"/>
</dbReference>
<dbReference type="GO" id="GO:1990904">
    <property type="term" value="C:ribonucleoprotein complex"/>
    <property type="evidence" value="ECO:0007669"/>
    <property type="project" value="UniProtKB-KW"/>
</dbReference>
<evidence type="ECO:0000256" key="5">
    <source>
        <dbReference type="ARBA" id="ARBA00023274"/>
    </source>
</evidence>
<dbReference type="PANTHER" id="PTHR13274">
    <property type="entry name" value="MITOCHONDRIAL RIBOSOMAL PROTEIN S25"/>
    <property type="match status" value="1"/>
</dbReference>
<evidence type="ECO:0000256" key="6">
    <source>
        <dbReference type="ARBA" id="ARBA00035139"/>
    </source>
</evidence>
<organism evidence="9 10">
    <name type="scientific">Exaiptasia diaphana</name>
    <name type="common">Tropical sea anemone</name>
    <name type="synonym">Aiptasia pulchella</name>
    <dbReference type="NCBI Taxonomy" id="2652724"/>
    <lineage>
        <taxon>Eukaryota</taxon>
        <taxon>Metazoa</taxon>
        <taxon>Cnidaria</taxon>
        <taxon>Anthozoa</taxon>
        <taxon>Hexacorallia</taxon>
        <taxon>Actiniaria</taxon>
        <taxon>Aiptasiidae</taxon>
        <taxon>Exaiptasia</taxon>
    </lineage>
</organism>
<keyword evidence="3" id="KW-0689">Ribosomal protein</keyword>
<dbReference type="GeneID" id="110239484"/>
<proteinExistence type="inferred from homology"/>
<reference evidence="9" key="1">
    <citation type="submission" date="2022-11" db="UniProtKB">
        <authorList>
            <consortium name="EnsemblMetazoa"/>
        </authorList>
    </citation>
    <scope>IDENTIFICATION</scope>
</reference>
<dbReference type="PANTHER" id="PTHR13274:SF2">
    <property type="entry name" value="SMALL RIBOSOMAL SUBUNIT PROTEIN MS25"/>
    <property type="match status" value="1"/>
</dbReference>
<evidence type="ECO:0000256" key="7">
    <source>
        <dbReference type="ARBA" id="ARBA00035369"/>
    </source>
</evidence>
<evidence type="ECO:0000313" key="9">
    <source>
        <dbReference type="EnsemblMetazoa" id="XP_020900858.1"/>
    </source>
</evidence>
<dbReference type="InterPro" id="IPR040049">
    <property type="entry name" value="Ribosomal_mS25/mL61"/>
</dbReference>
<keyword evidence="10" id="KW-1185">Reference proteome</keyword>
<evidence type="ECO:0000256" key="2">
    <source>
        <dbReference type="ARBA" id="ARBA00008046"/>
    </source>
</evidence>
<dbReference type="RefSeq" id="XP_020900858.1">
    <property type="nucleotide sequence ID" value="XM_021045199.2"/>
</dbReference>
<dbReference type="SUPFAM" id="SSF52833">
    <property type="entry name" value="Thioredoxin-like"/>
    <property type="match status" value="1"/>
</dbReference>
<evidence type="ECO:0000256" key="1">
    <source>
        <dbReference type="ARBA" id="ARBA00004173"/>
    </source>
</evidence>
<dbReference type="KEGG" id="epa:110239484"/>
<dbReference type="GO" id="GO:0005739">
    <property type="term" value="C:mitochondrion"/>
    <property type="evidence" value="ECO:0007669"/>
    <property type="project" value="UniProtKB-SubCell"/>
</dbReference>
<evidence type="ECO:0000256" key="3">
    <source>
        <dbReference type="ARBA" id="ARBA00022980"/>
    </source>
</evidence>